<dbReference type="EMBL" id="JALLPB020000168">
    <property type="protein sequence ID" value="KAL3816050.1"/>
    <property type="molecule type" value="Genomic_DNA"/>
</dbReference>
<evidence type="ECO:0000256" key="1">
    <source>
        <dbReference type="SAM" id="MobiDB-lite"/>
    </source>
</evidence>
<feature type="compositionally biased region" description="Polar residues" evidence="1">
    <location>
        <begin position="99"/>
        <end position="108"/>
    </location>
</feature>
<accession>A0ABD3RSW4</accession>
<gene>
    <name evidence="2" type="ORF">ACHAXA_010355</name>
</gene>
<feature type="region of interest" description="Disordered" evidence="1">
    <location>
        <begin position="99"/>
        <end position="128"/>
    </location>
</feature>
<dbReference type="Proteomes" id="UP001530377">
    <property type="component" value="Unassembled WGS sequence"/>
</dbReference>
<dbReference type="AlphaFoldDB" id="A0ABD3RSW4"/>
<evidence type="ECO:0000313" key="2">
    <source>
        <dbReference type="EMBL" id="KAL3816050.1"/>
    </source>
</evidence>
<sequence>MGVGTVSSMTAIASTGVIMDEGIDTSATTVKSRRVATEGGVGTENTLTTASASVDTEWGVCTVSSISTKASAPVATEMGVGIVSSVTIIASASEGVGNHTNDLMSSCAATEGDVGNSDRPDVPSSRHR</sequence>
<comment type="caution">
    <text evidence="2">The sequence shown here is derived from an EMBL/GenBank/DDBJ whole genome shotgun (WGS) entry which is preliminary data.</text>
</comment>
<name>A0ABD3RSW4_9STRA</name>
<reference evidence="2 3" key="1">
    <citation type="submission" date="2024-10" db="EMBL/GenBank/DDBJ databases">
        <title>Updated reference genomes for cyclostephanoid diatoms.</title>
        <authorList>
            <person name="Roberts W.R."/>
            <person name="Alverson A.J."/>
        </authorList>
    </citation>
    <scope>NUCLEOTIDE SEQUENCE [LARGE SCALE GENOMIC DNA]</scope>
    <source>
        <strain evidence="2 3">AJA228-03</strain>
    </source>
</reference>
<evidence type="ECO:0000313" key="3">
    <source>
        <dbReference type="Proteomes" id="UP001530377"/>
    </source>
</evidence>
<keyword evidence="3" id="KW-1185">Reference proteome</keyword>
<proteinExistence type="predicted"/>
<protein>
    <submittedName>
        <fullName evidence="2">Uncharacterized protein</fullName>
    </submittedName>
</protein>
<organism evidence="2 3">
    <name type="scientific">Cyclostephanos tholiformis</name>
    <dbReference type="NCBI Taxonomy" id="382380"/>
    <lineage>
        <taxon>Eukaryota</taxon>
        <taxon>Sar</taxon>
        <taxon>Stramenopiles</taxon>
        <taxon>Ochrophyta</taxon>
        <taxon>Bacillariophyta</taxon>
        <taxon>Coscinodiscophyceae</taxon>
        <taxon>Thalassiosirophycidae</taxon>
        <taxon>Stephanodiscales</taxon>
        <taxon>Stephanodiscaceae</taxon>
        <taxon>Cyclostephanos</taxon>
    </lineage>
</organism>